<dbReference type="Pfam" id="PF20789">
    <property type="entry name" value="4HBT_3C"/>
    <property type="match status" value="1"/>
</dbReference>
<accession>A0ABY4YTB0</accession>
<keyword evidence="4" id="KW-1185">Reference proteome</keyword>
<feature type="domain" description="Acyl-CoA thioesterase-like N-terminal HotDog" evidence="1">
    <location>
        <begin position="20"/>
        <end position="103"/>
    </location>
</feature>
<evidence type="ECO:0000313" key="4">
    <source>
        <dbReference type="Proteomes" id="UP001056455"/>
    </source>
</evidence>
<evidence type="ECO:0000259" key="2">
    <source>
        <dbReference type="Pfam" id="PF20789"/>
    </source>
</evidence>
<dbReference type="InterPro" id="IPR029069">
    <property type="entry name" value="HotDog_dom_sf"/>
</dbReference>
<dbReference type="Proteomes" id="UP001056455">
    <property type="component" value="Chromosome"/>
</dbReference>
<name>A0ABY4YTB0_9MICO</name>
<feature type="domain" description="Acyl-CoA thioesterase-like C-terminal" evidence="2">
    <location>
        <begin position="124"/>
        <end position="253"/>
    </location>
</feature>
<proteinExistence type="predicted"/>
<evidence type="ECO:0000259" key="1">
    <source>
        <dbReference type="Pfam" id="PF13622"/>
    </source>
</evidence>
<dbReference type="EMBL" id="CP099489">
    <property type="protein sequence ID" value="USQ80002.1"/>
    <property type="molecule type" value="Genomic_DNA"/>
</dbReference>
<dbReference type="SUPFAM" id="SSF54637">
    <property type="entry name" value="Thioesterase/thiol ester dehydrase-isomerase"/>
    <property type="match status" value="1"/>
</dbReference>
<gene>
    <name evidence="3" type="ORF">NF556_20850</name>
</gene>
<evidence type="ECO:0000313" key="3">
    <source>
        <dbReference type="EMBL" id="USQ80002.1"/>
    </source>
</evidence>
<dbReference type="Gene3D" id="2.40.160.210">
    <property type="entry name" value="Acyl-CoA thioesterase, double hotdog domain"/>
    <property type="match status" value="1"/>
</dbReference>
<dbReference type="RefSeq" id="WP_252593243.1">
    <property type="nucleotide sequence ID" value="NZ_CP099489.1"/>
</dbReference>
<dbReference type="InterPro" id="IPR049450">
    <property type="entry name" value="ACOT8-like_C"/>
</dbReference>
<organism evidence="3 4">
    <name type="scientific">Ornithinimicrobium faecis</name>
    <dbReference type="NCBI Taxonomy" id="2934158"/>
    <lineage>
        <taxon>Bacteria</taxon>
        <taxon>Bacillati</taxon>
        <taxon>Actinomycetota</taxon>
        <taxon>Actinomycetes</taxon>
        <taxon>Micrococcales</taxon>
        <taxon>Ornithinimicrobiaceae</taxon>
        <taxon>Ornithinimicrobium</taxon>
    </lineage>
</organism>
<dbReference type="InterPro" id="IPR042171">
    <property type="entry name" value="Acyl-CoA_hotdog"/>
</dbReference>
<dbReference type="Pfam" id="PF13622">
    <property type="entry name" value="4HBT_3"/>
    <property type="match status" value="1"/>
</dbReference>
<reference evidence="3" key="1">
    <citation type="submission" date="2022-06" db="EMBL/GenBank/DDBJ databases">
        <title>Ornithinimicrobium HY1793.</title>
        <authorList>
            <person name="Huang Y."/>
        </authorList>
    </citation>
    <scope>NUCLEOTIDE SEQUENCE</scope>
    <source>
        <strain evidence="3">HY1793</strain>
    </source>
</reference>
<protein>
    <submittedName>
        <fullName evidence="3">Thioesterase family protein</fullName>
    </submittedName>
</protein>
<dbReference type="InterPro" id="IPR049449">
    <property type="entry name" value="TesB_ACOT8-like_N"/>
</dbReference>
<sequence>MAYFEPVSATSFRATEHVSGAWNITEQHIAPALGLLAHAVEADRDARRDDDLIIGRLSYDILGTLPVDVVDCSVTVLRPGRTIELVEARLSHGGRDGVILRAWLMRPGDTSALAGTPLPTIPAPEAMPTWDATTVWPGGFIASAEVRRDQVEPGRGAFWVRSDQPLLEGVPVSGLAHTVRLLDISNGMTVRAQPQEVAFPNIDLTAHFFAQPQGDWVGFDTSVSFGASGVGLTSSVLHDETGPVGTMAQILTVRP</sequence>